<dbReference type="EMBL" id="QURR01000022">
    <property type="protein sequence ID" value="RGE42684.1"/>
    <property type="molecule type" value="Genomic_DNA"/>
</dbReference>
<keyword evidence="7" id="KW-0406">Ion transport</keyword>
<dbReference type="Pfam" id="PF00593">
    <property type="entry name" value="TonB_dep_Rec_b-barrel"/>
    <property type="match status" value="1"/>
</dbReference>
<dbReference type="InterPro" id="IPR039426">
    <property type="entry name" value="TonB-dep_rcpt-like"/>
</dbReference>
<dbReference type="PANTHER" id="PTHR30069">
    <property type="entry name" value="TONB-DEPENDENT OUTER MEMBRANE RECEPTOR"/>
    <property type="match status" value="1"/>
</dbReference>
<proteinExistence type="inferred from homology"/>
<dbReference type="GO" id="GO:0009279">
    <property type="term" value="C:cell outer membrane"/>
    <property type="evidence" value="ECO:0007669"/>
    <property type="project" value="UniProtKB-SubCell"/>
</dbReference>
<evidence type="ECO:0000256" key="11">
    <source>
        <dbReference type="ARBA" id="ARBA00023237"/>
    </source>
</evidence>
<dbReference type="OrthoDB" id="9760620at2"/>
<accession>A0A373FEV4</accession>
<dbReference type="Gene3D" id="2.40.170.20">
    <property type="entry name" value="TonB-dependent receptor, beta-barrel domain"/>
    <property type="match status" value="1"/>
</dbReference>
<dbReference type="GO" id="GO:0044718">
    <property type="term" value="P:siderophore transmembrane transport"/>
    <property type="evidence" value="ECO:0007669"/>
    <property type="project" value="TreeGrafter"/>
</dbReference>
<evidence type="ECO:0000256" key="8">
    <source>
        <dbReference type="ARBA" id="ARBA00023077"/>
    </source>
</evidence>
<keyword evidence="10 16" id="KW-0675">Receptor</keyword>
<feature type="domain" description="TonB-dependent receptor plug" evidence="15">
    <location>
        <begin position="51"/>
        <end position="168"/>
    </location>
</feature>
<evidence type="ECO:0000259" key="14">
    <source>
        <dbReference type="Pfam" id="PF00593"/>
    </source>
</evidence>
<evidence type="ECO:0000256" key="12">
    <source>
        <dbReference type="PROSITE-ProRule" id="PRU01360"/>
    </source>
</evidence>
<dbReference type="InterPro" id="IPR037066">
    <property type="entry name" value="Plug_dom_sf"/>
</dbReference>
<dbReference type="Proteomes" id="UP000261948">
    <property type="component" value="Unassembled WGS sequence"/>
</dbReference>
<feature type="domain" description="TonB-dependent receptor-like beta-barrel" evidence="14">
    <location>
        <begin position="313"/>
        <end position="743"/>
    </location>
</feature>
<dbReference type="CDD" id="cd01347">
    <property type="entry name" value="ligand_gated_channel"/>
    <property type="match status" value="1"/>
</dbReference>
<dbReference type="Gene3D" id="2.170.130.10">
    <property type="entry name" value="TonB-dependent receptor, plug domain"/>
    <property type="match status" value="1"/>
</dbReference>
<dbReference type="GO" id="GO:0015344">
    <property type="term" value="F:siderophore uptake transmembrane transporter activity"/>
    <property type="evidence" value="ECO:0007669"/>
    <property type="project" value="TreeGrafter"/>
</dbReference>
<keyword evidence="6" id="KW-0732">Signal</keyword>
<dbReference type="InterPro" id="IPR012910">
    <property type="entry name" value="Plug_dom"/>
</dbReference>
<dbReference type="Pfam" id="PF07715">
    <property type="entry name" value="Plug"/>
    <property type="match status" value="1"/>
</dbReference>
<evidence type="ECO:0000256" key="7">
    <source>
        <dbReference type="ARBA" id="ARBA00023065"/>
    </source>
</evidence>
<dbReference type="InterPro" id="IPR000531">
    <property type="entry name" value="Beta-barrel_TonB"/>
</dbReference>
<evidence type="ECO:0000256" key="3">
    <source>
        <dbReference type="ARBA" id="ARBA00022448"/>
    </source>
</evidence>
<evidence type="ECO:0000256" key="4">
    <source>
        <dbReference type="ARBA" id="ARBA00022452"/>
    </source>
</evidence>
<dbReference type="SUPFAM" id="SSF56935">
    <property type="entry name" value="Porins"/>
    <property type="match status" value="1"/>
</dbReference>
<keyword evidence="8 13" id="KW-0798">TonB box</keyword>
<evidence type="ECO:0000313" key="16">
    <source>
        <dbReference type="EMBL" id="RGE42684.1"/>
    </source>
</evidence>
<keyword evidence="11 12" id="KW-0998">Cell outer membrane</keyword>
<dbReference type="PROSITE" id="PS52016">
    <property type="entry name" value="TONB_DEPENDENT_REC_3"/>
    <property type="match status" value="1"/>
</dbReference>
<keyword evidence="4 12" id="KW-1134">Transmembrane beta strand</keyword>
<evidence type="ECO:0000256" key="5">
    <source>
        <dbReference type="ARBA" id="ARBA00022692"/>
    </source>
</evidence>
<evidence type="ECO:0000313" key="17">
    <source>
        <dbReference type="Proteomes" id="UP000261948"/>
    </source>
</evidence>
<comment type="caution">
    <text evidence="16">The sequence shown here is derived from an EMBL/GenBank/DDBJ whole genome shotgun (WGS) entry which is preliminary data.</text>
</comment>
<dbReference type="InterPro" id="IPR036942">
    <property type="entry name" value="Beta-barrel_TonB_sf"/>
</dbReference>
<protein>
    <submittedName>
        <fullName evidence="16">TonB-dependent receptor</fullName>
    </submittedName>
</protein>
<keyword evidence="17" id="KW-1185">Reference proteome</keyword>
<sequence length="768" mass="83971">MKQIFLPLVVSGIAWPCLAQSTQDLSESAERSKTLGIVTVNGGQPSSLPTQIPTTIEGMTREEIETRINATDSEDALKYLPSLLVRKRYIGDYNHAILSTRASGTGNSARSAVYADGILLSNYLGNGIANGSNYAPRWGLVTPEEIERVDVMYGPFSAAYPGNSAGAVVDYVTRMPDKLEAHVAAGYSSQPSKVLGSSGTFGSWNSSASIGSRSGDWSFWLNLNHTDSHSQPLTFPAVLKSAGTTSSAGTPVTGALAGLNTTNQPWYILGAGTQYRTQQDHAKIKLAYDLTPTLRASYTLGWWQNSARGSSQSYLRDPNGQPVYSGLVNIDGKSYQLANTAFGLSRDSQTHTMHGVSLKSHMRETFDWELSASLYDYGKDQQRVPTVAQPLAQTGGAGTLQDQDGTGWNTLAAKGTWRPQGLQGAHIVDFGLGRDAYKLNISKYNVLGDWQSGPANTQSLVSQVGGRTETAYLWAQDSWQIAKDWKAVLGLRWEDWRAEQGRTATATSQLGYARRSEAHFSPKAALAYQLARNTMLKASLGRSVRFPTVGELYGATSGGALSFINDPNLKPEKAWTGELTAEQDLGNGLLRATWFHERTRDALYSQLIPGTTTSAVQNVDQVRTSGLELAYSAQSVWIRGLDLGGSLTWANSRITANAANPASVGKWQPRVPRWRATAWATYKPDERWALTVAARYSGRQYSNLDNSDVHADTYMGASKYFTVDLRARYQIDKQLSAAFGIDNANNAQYWNFHPYPQRTYTASLRWDM</sequence>
<comment type="similarity">
    <text evidence="2 12 13">Belongs to the TonB-dependent receptor family.</text>
</comment>
<organism evidence="16 17">
    <name type="scientific">Comamonas testosteroni</name>
    <name type="common">Pseudomonas testosteroni</name>
    <dbReference type="NCBI Taxonomy" id="285"/>
    <lineage>
        <taxon>Bacteria</taxon>
        <taxon>Pseudomonadati</taxon>
        <taxon>Pseudomonadota</taxon>
        <taxon>Betaproteobacteria</taxon>
        <taxon>Burkholderiales</taxon>
        <taxon>Comamonadaceae</taxon>
        <taxon>Comamonas</taxon>
    </lineage>
</organism>
<keyword evidence="3 12" id="KW-0813">Transport</keyword>
<reference evidence="16 17" key="1">
    <citation type="submission" date="2018-08" db="EMBL/GenBank/DDBJ databases">
        <title>Comamonas testosteroni strain SWCO2.</title>
        <authorList>
            <person name="Jiang N."/>
            <person name="Zhang X.Z."/>
        </authorList>
    </citation>
    <scope>NUCLEOTIDE SEQUENCE [LARGE SCALE GENOMIC DNA]</scope>
    <source>
        <strain evidence="16 17">SWCO2</strain>
    </source>
</reference>
<evidence type="ECO:0000256" key="2">
    <source>
        <dbReference type="ARBA" id="ARBA00009810"/>
    </source>
</evidence>
<evidence type="ECO:0000256" key="9">
    <source>
        <dbReference type="ARBA" id="ARBA00023136"/>
    </source>
</evidence>
<evidence type="ECO:0000256" key="6">
    <source>
        <dbReference type="ARBA" id="ARBA00022729"/>
    </source>
</evidence>
<dbReference type="AlphaFoldDB" id="A0A373FEV4"/>
<comment type="subcellular location">
    <subcellularLocation>
        <location evidence="1 12">Cell outer membrane</location>
        <topology evidence="1 12">Multi-pass membrane protein</topology>
    </subcellularLocation>
</comment>
<evidence type="ECO:0000256" key="10">
    <source>
        <dbReference type="ARBA" id="ARBA00023170"/>
    </source>
</evidence>
<keyword evidence="5 12" id="KW-0812">Transmembrane</keyword>
<evidence type="ECO:0000256" key="13">
    <source>
        <dbReference type="RuleBase" id="RU003357"/>
    </source>
</evidence>
<evidence type="ECO:0000259" key="15">
    <source>
        <dbReference type="Pfam" id="PF07715"/>
    </source>
</evidence>
<name>A0A373FEV4_COMTE</name>
<evidence type="ECO:0000256" key="1">
    <source>
        <dbReference type="ARBA" id="ARBA00004571"/>
    </source>
</evidence>
<gene>
    <name evidence="16" type="ORF">DZC30_16350</name>
</gene>
<dbReference type="PANTHER" id="PTHR30069:SF53">
    <property type="entry name" value="COLICIN I RECEPTOR-RELATED"/>
    <property type="match status" value="1"/>
</dbReference>
<keyword evidence="9 12" id="KW-0472">Membrane</keyword>